<gene>
    <name evidence="2" type="ORF">LEP1GSC043_0229</name>
</gene>
<proteinExistence type="predicted"/>
<dbReference type="AlphaFoldDB" id="N1U7E5"/>
<comment type="caution">
    <text evidence="2">The sequence shown here is derived from an EMBL/GenBank/DDBJ whole genome shotgun (WGS) entry which is preliminary data.</text>
</comment>
<sequence length="39" mass="4231">MEEILFESAIAMEDKEANSAKISETAGRFSPTGESLEPN</sequence>
<name>N1U7E5_9LEPT</name>
<evidence type="ECO:0000313" key="3">
    <source>
        <dbReference type="Proteomes" id="UP000012249"/>
    </source>
</evidence>
<dbReference type="EMBL" id="AHMI02000332">
    <property type="protein sequence ID" value="EMY12015.1"/>
    <property type="molecule type" value="Genomic_DNA"/>
</dbReference>
<feature type="region of interest" description="Disordered" evidence="1">
    <location>
        <begin position="17"/>
        <end position="39"/>
    </location>
</feature>
<evidence type="ECO:0000313" key="2">
    <source>
        <dbReference type="EMBL" id="EMY12015.1"/>
    </source>
</evidence>
<dbReference type="Proteomes" id="UP000012249">
    <property type="component" value="Unassembled WGS sequence"/>
</dbReference>
<accession>N1U7E5</accession>
<organism evidence="2 3">
    <name type="scientific">Leptospira weilii str. Ecochallenge</name>
    <dbReference type="NCBI Taxonomy" id="1049986"/>
    <lineage>
        <taxon>Bacteria</taxon>
        <taxon>Pseudomonadati</taxon>
        <taxon>Spirochaetota</taxon>
        <taxon>Spirochaetia</taxon>
        <taxon>Leptospirales</taxon>
        <taxon>Leptospiraceae</taxon>
        <taxon>Leptospira</taxon>
    </lineage>
</organism>
<protein>
    <submittedName>
        <fullName evidence="2">Uncharacterized protein</fullName>
    </submittedName>
</protein>
<reference evidence="2 3" key="1">
    <citation type="submission" date="2013-02" db="EMBL/GenBank/DDBJ databases">
        <authorList>
            <person name="Harkins D.M."/>
            <person name="Durkin A.S."/>
            <person name="Brinkac L.M."/>
            <person name="Haft D.H."/>
            <person name="Selengut J.D."/>
            <person name="Sanka R."/>
            <person name="DePew J."/>
            <person name="Purushe J."/>
            <person name="Haake D.A."/>
            <person name="Matsunaga J."/>
            <person name="Vinetz J.M."/>
            <person name="Sutton G.G."/>
            <person name="Nierman W.C."/>
            <person name="Fouts D.E."/>
        </authorList>
    </citation>
    <scope>NUCLEOTIDE SEQUENCE [LARGE SCALE GENOMIC DNA]</scope>
    <source>
        <strain evidence="2 3">Ecochallenge</strain>
    </source>
</reference>
<evidence type="ECO:0000256" key="1">
    <source>
        <dbReference type="SAM" id="MobiDB-lite"/>
    </source>
</evidence>